<feature type="non-terminal residue" evidence="2">
    <location>
        <position position="1"/>
    </location>
</feature>
<dbReference type="GO" id="GO:0003964">
    <property type="term" value="F:RNA-directed DNA polymerase activity"/>
    <property type="evidence" value="ECO:0007669"/>
    <property type="project" value="UniProtKB-KW"/>
</dbReference>
<comment type="caution">
    <text evidence="2">The sequence shown here is derived from an EMBL/GenBank/DDBJ whole genome shotgun (WGS) entry which is preliminary data.</text>
</comment>
<dbReference type="AlphaFoldDB" id="A0A699GX63"/>
<keyword evidence="2" id="KW-0548">Nucleotidyltransferase</keyword>
<organism evidence="2">
    <name type="scientific">Tanacetum cinerariifolium</name>
    <name type="common">Dalmatian daisy</name>
    <name type="synonym">Chrysanthemum cinerariifolium</name>
    <dbReference type="NCBI Taxonomy" id="118510"/>
    <lineage>
        <taxon>Eukaryota</taxon>
        <taxon>Viridiplantae</taxon>
        <taxon>Streptophyta</taxon>
        <taxon>Embryophyta</taxon>
        <taxon>Tracheophyta</taxon>
        <taxon>Spermatophyta</taxon>
        <taxon>Magnoliopsida</taxon>
        <taxon>eudicotyledons</taxon>
        <taxon>Gunneridae</taxon>
        <taxon>Pentapetalae</taxon>
        <taxon>asterids</taxon>
        <taxon>campanulids</taxon>
        <taxon>Asterales</taxon>
        <taxon>Asteraceae</taxon>
        <taxon>Asteroideae</taxon>
        <taxon>Anthemideae</taxon>
        <taxon>Anthemidinae</taxon>
        <taxon>Tanacetum</taxon>
    </lineage>
</organism>
<sequence length="90" mass="9945">NVLIKFGFHLKMVDWIYTCISSLAFSICVNGEVNGYFKGGRGLRQGDPISPYFFTLVIKGDLARGKAKIAWKTLCKPKCQGGLGLKSLCR</sequence>
<dbReference type="PANTHER" id="PTHR33116">
    <property type="entry name" value="REVERSE TRANSCRIPTASE ZINC-BINDING DOMAIN-CONTAINING PROTEIN-RELATED-RELATED"/>
    <property type="match status" value="1"/>
</dbReference>
<keyword evidence="1" id="KW-0472">Membrane</keyword>
<keyword evidence="2" id="KW-0695">RNA-directed DNA polymerase</keyword>
<accession>A0A699GX63</accession>
<evidence type="ECO:0000256" key="1">
    <source>
        <dbReference type="SAM" id="Phobius"/>
    </source>
</evidence>
<feature type="transmembrane region" description="Helical" evidence="1">
    <location>
        <begin position="15"/>
        <end position="37"/>
    </location>
</feature>
<dbReference type="EMBL" id="BKCJ010074881">
    <property type="protein sequence ID" value="GEW80701.1"/>
    <property type="molecule type" value="Genomic_DNA"/>
</dbReference>
<protein>
    <submittedName>
        <fullName evidence="2">RNA-directed DNA polymerase, eukaryota, reverse transcriptase zinc-binding domain protein</fullName>
    </submittedName>
</protein>
<evidence type="ECO:0000313" key="2">
    <source>
        <dbReference type="EMBL" id="GEW80701.1"/>
    </source>
</evidence>
<keyword evidence="1" id="KW-1133">Transmembrane helix</keyword>
<proteinExistence type="predicted"/>
<gene>
    <name evidence="2" type="ORF">Tci_252677</name>
</gene>
<keyword evidence="2" id="KW-0808">Transferase</keyword>
<name>A0A699GX63_TANCI</name>
<keyword evidence="1" id="KW-0812">Transmembrane</keyword>
<reference evidence="2" key="1">
    <citation type="journal article" date="2019" name="Sci. Rep.">
        <title>Draft genome of Tanacetum cinerariifolium, the natural source of mosquito coil.</title>
        <authorList>
            <person name="Yamashiro T."/>
            <person name="Shiraishi A."/>
            <person name="Satake H."/>
            <person name="Nakayama K."/>
        </authorList>
    </citation>
    <scope>NUCLEOTIDE SEQUENCE</scope>
</reference>
<dbReference type="PANTHER" id="PTHR33116:SF84">
    <property type="entry name" value="RNA-DIRECTED DNA POLYMERASE"/>
    <property type="match status" value="1"/>
</dbReference>